<comment type="caution">
    <text evidence="2">The sequence shown here is derived from an EMBL/GenBank/DDBJ whole genome shotgun (WGS) entry which is preliminary data.</text>
</comment>
<dbReference type="Proteomes" id="UP000717996">
    <property type="component" value="Unassembled WGS sequence"/>
</dbReference>
<reference evidence="2" key="1">
    <citation type="journal article" date="2020" name="Microb. Genom.">
        <title>Genetic diversity of clinical and environmental Mucorales isolates obtained from an investigation of mucormycosis cases among solid organ transplant recipients.</title>
        <authorList>
            <person name="Nguyen M.H."/>
            <person name="Kaul D."/>
            <person name="Muto C."/>
            <person name="Cheng S.J."/>
            <person name="Richter R.A."/>
            <person name="Bruno V.M."/>
            <person name="Liu G."/>
            <person name="Beyhan S."/>
            <person name="Sundermann A.J."/>
            <person name="Mounaud S."/>
            <person name="Pasculle A.W."/>
            <person name="Nierman W.C."/>
            <person name="Driscoll E."/>
            <person name="Cumbie R."/>
            <person name="Clancy C.J."/>
            <person name="Dupont C.L."/>
        </authorList>
    </citation>
    <scope>NUCLEOTIDE SEQUENCE</scope>
    <source>
        <strain evidence="2">GL16</strain>
    </source>
</reference>
<protein>
    <submittedName>
        <fullName evidence="2">Uncharacterized protein</fullName>
    </submittedName>
</protein>
<evidence type="ECO:0000313" key="2">
    <source>
        <dbReference type="EMBL" id="KAG1546886.1"/>
    </source>
</evidence>
<gene>
    <name evidence="2" type="ORF">G6F51_004608</name>
</gene>
<dbReference type="EMBL" id="JAANIT010000522">
    <property type="protein sequence ID" value="KAG1546886.1"/>
    <property type="molecule type" value="Genomic_DNA"/>
</dbReference>
<evidence type="ECO:0000313" key="3">
    <source>
        <dbReference type="Proteomes" id="UP000717996"/>
    </source>
</evidence>
<feature type="compositionally biased region" description="Basic and acidic residues" evidence="1">
    <location>
        <begin position="167"/>
        <end position="179"/>
    </location>
</feature>
<evidence type="ECO:0000256" key="1">
    <source>
        <dbReference type="SAM" id="MobiDB-lite"/>
    </source>
</evidence>
<accession>A0A9P6YF35</accession>
<dbReference type="AlphaFoldDB" id="A0A9P6YF35"/>
<name>A0A9P6YF35_RHIOR</name>
<proteinExistence type="predicted"/>
<dbReference type="OrthoDB" id="2206543at2759"/>
<organism evidence="2 3">
    <name type="scientific">Rhizopus oryzae</name>
    <name type="common">Mucormycosis agent</name>
    <name type="synonym">Rhizopus arrhizus var. delemar</name>
    <dbReference type="NCBI Taxonomy" id="64495"/>
    <lineage>
        <taxon>Eukaryota</taxon>
        <taxon>Fungi</taxon>
        <taxon>Fungi incertae sedis</taxon>
        <taxon>Mucoromycota</taxon>
        <taxon>Mucoromycotina</taxon>
        <taxon>Mucoromycetes</taxon>
        <taxon>Mucorales</taxon>
        <taxon>Mucorineae</taxon>
        <taxon>Rhizopodaceae</taxon>
        <taxon>Rhizopus</taxon>
    </lineage>
</organism>
<feature type="compositionally biased region" description="Polar residues" evidence="1">
    <location>
        <begin position="152"/>
        <end position="165"/>
    </location>
</feature>
<feature type="region of interest" description="Disordered" evidence="1">
    <location>
        <begin position="147"/>
        <end position="190"/>
    </location>
</feature>
<sequence>MPPGNSNNSNLTNTDENLNQEAIDSLLPKFETHRKSLRCPHCEKMGFFRRNGSTKTDPPTPILRCHGCGKTYKAHTMACIIQSFLSPTNIVNSIASETSGMIHNTQLSPNGRTVDQPNNLQPLLDMIQRLTTELASARAEIDSLRQQMDKLQGQSAQQLSNSRATKSPKEADHLNHDEFPELPSQMPPWHNPVRITQIKRSLVEHQQQRRLQRQEAAARLLQPPSENQIRTRLRKLDIKNNRILDIHYPDRHVVALLVHNDYVNELRAQLERFKITIKDNFDPCDPEILRDPKYADLSTAEPANYALMHHSDRMVRALKYIRVPVKYTVARYFYSKGWISKTTLEETLPNKARSTDQAAEFFHSDDVFMDTADDFFHDSINIDNSTKRDATTMDDSTPI</sequence>